<dbReference type="GO" id="GO:0005524">
    <property type="term" value="F:ATP binding"/>
    <property type="evidence" value="ECO:0007669"/>
    <property type="project" value="UniProtKB-KW"/>
</dbReference>
<evidence type="ECO:0000256" key="1">
    <source>
        <dbReference type="ARBA" id="ARBA00005594"/>
    </source>
</evidence>
<dbReference type="Gene3D" id="3.40.50.620">
    <property type="entry name" value="HUPs"/>
    <property type="match status" value="2"/>
</dbReference>
<dbReference type="Pfam" id="PF08264">
    <property type="entry name" value="Anticodon_1"/>
    <property type="match status" value="1"/>
</dbReference>
<keyword evidence="4 7" id="KW-0067">ATP-binding</keyword>
<comment type="similarity">
    <text evidence="1 7">Belongs to the class-I aminoacyl-tRNA synthetase family.</text>
</comment>
<dbReference type="InterPro" id="IPR014729">
    <property type="entry name" value="Rossmann-like_a/b/a_fold"/>
</dbReference>
<organism evidence="11 12">
    <name type="scientific">Eimeria acervulina</name>
    <name type="common">Coccidian parasite</name>
    <dbReference type="NCBI Taxonomy" id="5801"/>
    <lineage>
        <taxon>Eukaryota</taxon>
        <taxon>Sar</taxon>
        <taxon>Alveolata</taxon>
        <taxon>Apicomplexa</taxon>
        <taxon>Conoidasida</taxon>
        <taxon>Coccidia</taxon>
        <taxon>Eucoccidiorida</taxon>
        <taxon>Eimeriorina</taxon>
        <taxon>Eimeriidae</taxon>
        <taxon>Eimeria</taxon>
    </lineage>
</organism>
<dbReference type="InterPro" id="IPR013155">
    <property type="entry name" value="M/V/L/I-tRNA-synth_anticd-bd"/>
</dbReference>
<keyword evidence="6 7" id="KW-0030">Aminoacyl-tRNA synthetase</keyword>
<feature type="region of interest" description="Disordered" evidence="8">
    <location>
        <begin position="925"/>
        <end position="955"/>
    </location>
</feature>
<dbReference type="InterPro" id="IPR002300">
    <property type="entry name" value="aa-tRNA-synth_Ia"/>
</dbReference>
<feature type="compositionally biased region" description="Polar residues" evidence="8">
    <location>
        <begin position="855"/>
        <end position="864"/>
    </location>
</feature>
<evidence type="ECO:0000256" key="7">
    <source>
        <dbReference type="RuleBase" id="RU363035"/>
    </source>
</evidence>
<dbReference type="OrthoDB" id="10264412at2759"/>
<evidence type="ECO:0000256" key="6">
    <source>
        <dbReference type="ARBA" id="ARBA00023146"/>
    </source>
</evidence>
<dbReference type="EMBL" id="HG671066">
    <property type="protein sequence ID" value="CDI79698.1"/>
    <property type="molecule type" value="Genomic_DNA"/>
</dbReference>
<gene>
    <name evidence="11" type="ORF">EAH_00011870</name>
</gene>
<evidence type="ECO:0000313" key="11">
    <source>
        <dbReference type="EMBL" id="CDI79698.1"/>
    </source>
</evidence>
<feature type="domain" description="Aminoacyl-tRNA synthetase class Ia" evidence="9">
    <location>
        <begin position="422"/>
        <end position="805"/>
    </location>
</feature>
<dbReference type="InterPro" id="IPR001412">
    <property type="entry name" value="aa-tRNA-synth_I_CS"/>
</dbReference>
<evidence type="ECO:0000256" key="4">
    <source>
        <dbReference type="ARBA" id="ARBA00022840"/>
    </source>
</evidence>
<reference evidence="11" key="1">
    <citation type="submission" date="2013-10" db="EMBL/GenBank/DDBJ databases">
        <title>Genomic analysis of the causative agents of coccidiosis in chickens.</title>
        <authorList>
            <person name="Reid A.J."/>
            <person name="Blake D."/>
            <person name="Billington K."/>
            <person name="Browne H."/>
            <person name="Dunn M."/>
            <person name="Hung S."/>
            <person name="Kawahara F."/>
            <person name="Miranda-Saavedra D."/>
            <person name="Mourier T."/>
            <person name="Nagra H."/>
            <person name="Otto T.D."/>
            <person name="Rawlings N."/>
            <person name="Sanchez A."/>
            <person name="Sanders M."/>
            <person name="Subramaniam C."/>
            <person name="Tay Y."/>
            <person name="Dear P."/>
            <person name="Doerig C."/>
            <person name="Gruber A."/>
            <person name="Parkinson J."/>
            <person name="Shirley M."/>
            <person name="Wan K.L."/>
            <person name="Berriman M."/>
            <person name="Tomley F."/>
            <person name="Pain A."/>
        </authorList>
    </citation>
    <scope>NUCLEOTIDE SEQUENCE [LARGE SCALE GENOMIC DNA]</scope>
    <source>
        <strain evidence="11">Houghton</strain>
    </source>
</reference>
<dbReference type="Gene3D" id="1.10.730.20">
    <property type="match status" value="1"/>
</dbReference>
<evidence type="ECO:0000259" key="9">
    <source>
        <dbReference type="Pfam" id="PF00133"/>
    </source>
</evidence>
<feature type="domain" description="Methionyl/Valyl/Leucyl/Isoleucyl-tRNA synthetase anticodon-binding" evidence="10">
    <location>
        <begin position="1040"/>
        <end position="1127"/>
    </location>
</feature>
<evidence type="ECO:0000313" key="12">
    <source>
        <dbReference type="Proteomes" id="UP000018050"/>
    </source>
</evidence>
<feature type="region of interest" description="Disordered" evidence="8">
    <location>
        <begin position="1"/>
        <end position="22"/>
    </location>
</feature>
<dbReference type="Proteomes" id="UP000018050">
    <property type="component" value="Unassembled WGS sequence"/>
</dbReference>
<dbReference type="InterPro" id="IPR009080">
    <property type="entry name" value="tRNAsynth_Ia_anticodon-bd"/>
</dbReference>
<keyword evidence="5 7" id="KW-0648">Protein biosynthesis</keyword>
<evidence type="ECO:0000256" key="2">
    <source>
        <dbReference type="ARBA" id="ARBA00022598"/>
    </source>
</evidence>
<sequence>MYVENPPLHFANEPRQPRRSRECLANSVRPPSAVTRQMGLRGRLPSPWVAEGPLLSAFEQQQHYGEPHLNSQHRRLGRFSPGLSLLLLLVLPFSVSASSLLPRLPVGHGTTTSFVACPGAGSHKASPFISSGGRIRVNPGRGDVGSALAGFLNSTYPKNSCGCRVGFEGNDDGLRSKIDKRGSADADCRPARTPSSTSSKDSSTSSNNSHAFSSTVLLPRSSLRLRGDIWKSELAVQRLWQRHNTYKQLLLQIWCMNKCLQHLKDQKSNSTSSNKRRRKPSDEVLDCLGFAVAPPSNNDGSSDSTMLLLDGPPYANGEPHMGHAVNKCLKDFAVRAALLQRRCCHMLPGWDCHGLPIELRAAAATAAASNRGATAPTATAEPTETTGVVQLEPNTGGATTTGCKGGSTTVGRSDSCTGLLGKAGSEELRNRARLVALHFASLQQNAFQRFGVWAHWDSAYKTLDSDFKVHELQLFALLWNSGLVSLSRSPVYWSPSSASTVSDSEVVLKPTSRDHLYFKLLLTGPRPVSEDGKPFPTGKEMPWFFVAWTTTPFTIPANRALAVSASTHYAVLRASLKGPRGGDEEIWIVGERCVNRLLAALQGAGEPWDVLQIGTLPGSCLEHQRYAHPIASRVTCPVLLDPAVEDDKGTSILHVAPAHSQEDYRLCERAGQGVGLLVQQSTDPTTHVNVPLLPALGDEAAATAVGAPLLCPVGPQGTFLGGSGSEPFKGLEALSGGEQSIIEYLRSSKALLLSQKVVLPFPHDERRGRPLLLRATPQLHFKVKDLLPEIFRDLQRIRWLPLRRSAKQHQTHHSAFGLELRELLQGQEEQGAREGFRRQRAQQLRLGTVQAEGQKGTQGVTAQTAEKRRTTVCTDGNLHDKQKPAMAALDDAVLPQLPFSVAGNKLSKSKGNALSPDIFFSAEKEAAAAAARKPPHGHSGPSAQPQQLQRVRRQRKDGPVTYGADVLRLFVGALDFGGDMACPGDSEEQQQSRHTVVHAASTTYIKLRNAFRYLIGSLQDFDINADALPLNELPLFDIGMLLRLQALVDDVGKAYEVFQHNKALRLLLRFISEDLSATFIEVARDRLYLDHPKGYRRRSCQTVLVMVLLVLTQLVSPLTPHLAEEVFFRMPKTLREALAAHRSSKIMAALGPQGEGLADALGLCGPLTSVFHVGWPRMHLSIQPAAVAEAQQLWGLLLPLRQDMHGLFTRARQLQNCGHVGSPRVGSLNDLKLSITAPSKLLRPAPLSKPFLGQNGAPQPMRSYVDDLRWLLQCSGVELHMPRIPVEAPKEEQLDENLLASVEGNASHSGLCMKLYRAQGPRCQSEVSESQGPADSSQHDDGNAPAGTDASGQATAEVPFACERCTDVMRRIQSKA</sequence>
<keyword evidence="3 7" id="KW-0547">Nucleotide-binding</keyword>
<dbReference type="Pfam" id="PF00133">
    <property type="entry name" value="tRNA-synt_1"/>
    <property type="match status" value="2"/>
</dbReference>
<dbReference type="Gene3D" id="3.90.740.10">
    <property type="entry name" value="Valyl/Leucyl/Isoleucyl-tRNA synthetase, editing domain"/>
    <property type="match status" value="1"/>
</dbReference>
<feature type="compositionally biased region" description="Polar residues" evidence="8">
    <location>
        <begin position="1325"/>
        <end position="1336"/>
    </location>
</feature>
<dbReference type="RefSeq" id="XP_013250244.1">
    <property type="nucleotide sequence ID" value="XM_013394790.1"/>
</dbReference>
<keyword evidence="2 7" id="KW-0436">Ligase</keyword>
<feature type="region of interest" description="Disordered" evidence="8">
    <location>
        <begin position="176"/>
        <end position="211"/>
    </location>
</feature>
<dbReference type="InterPro" id="IPR009008">
    <property type="entry name" value="Val/Leu/Ile-tRNA-synth_edit"/>
</dbReference>
<dbReference type="GO" id="GO:0005829">
    <property type="term" value="C:cytosol"/>
    <property type="evidence" value="ECO:0007669"/>
    <property type="project" value="TreeGrafter"/>
</dbReference>
<feature type="compositionally biased region" description="Basic and acidic residues" evidence="8">
    <location>
        <begin position="176"/>
        <end position="190"/>
    </location>
</feature>
<dbReference type="InterPro" id="IPR050081">
    <property type="entry name" value="Ile-tRNA_ligase"/>
</dbReference>
<feature type="domain" description="Aminoacyl-tRNA synthetase class Ia" evidence="9">
    <location>
        <begin position="303"/>
        <end position="362"/>
    </location>
</feature>
<evidence type="ECO:0000256" key="3">
    <source>
        <dbReference type="ARBA" id="ARBA00022741"/>
    </source>
</evidence>
<evidence type="ECO:0000259" key="10">
    <source>
        <dbReference type="Pfam" id="PF08264"/>
    </source>
</evidence>
<proteinExistence type="inferred from homology"/>
<dbReference type="CDD" id="cd07960">
    <property type="entry name" value="Anticodon_Ia_Ile_BEm"/>
    <property type="match status" value="1"/>
</dbReference>
<dbReference type="PANTHER" id="PTHR42765:SF1">
    <property type="entry name" value="ISOLEUCINE--TRNA LIGASE, MITOCHONDRIAL"/>
    <property type="match status" value="1"/>
</dbReference>
<dbReference type="OMA" id="GDEEIWI"/>
<dbReference type="PROSITE" id="PS00178">
    <property type="entry name" value="AA_TRNA_LIGASE_I"/>
    <property type="match status" value="1"/>
</dbReference>
<feature type="region of interest" description="Disordered" evidence="8">
    <location>
        <begin position="1323"/>
        <end position="1355"/>
    </location>
</feature>
<dbReference type="SUPFAM" id="SSF52374">
    <property type="entry name" value="Nucleotidylyl transferase"/>
    <property type="match status" value="1"/>
</dbReference>
<reference evidence="11" key="2">
    <citation type="submission" date="2013-10" db="EMBL/GenBank/DDBJ databases">
        <authorList>
            <person name="Aslett M."/>
        </authorList>
    </citation>
    <scope>NUCLEOTIDE SEQUENCE [LARGE SCALE GENOMIC DNA]</scope>
    <source>
        <strain evidence="11">Houghton</strain>
    </source>
</reference>
<dbReference type="GeneID" id="25269257"/>
<evidence type="ECO:0000256" key="8">
    <source>
        <dbReference type="SAM" id="MobiDB-lite"/>
    </source>
</evidence>
<dbReference type="GO" id="GO:0004822">
    <property type="term" value="F:isoleucine-tRNA ligase activity"/>
    <property type="evidence" value="ECO:0007669"/>
    <property type="project" value="TreeGrafter"/>
</dbReference>
<evidence type="ECO:0000256" key="5">
    <source>
        <dbReference type="ARBA" id="ARBA00022917"/>
    </source>
</evidence>
<keyword evidence="12" id="KW-1185">Reference proteome</keyword>
<dbReference type="SUPFAM" id="SSF47323">
    <property type="entry name" value="Anticodon-binding domain of a subclass of class I aminoacyl-tRNA synthetases"/>
    <property type="match status" value="1"/>
</dbReference>
<dbReference type="VEuPathDB" id="ToxoDB:EAH_00011870"/>
<dbReference type="PANTHER" id="PTHR42765">
    <property type="entry name" value="SOLEUCYL-TRNA SYNTHETASE"/>
    <property type="match status" value="1"/>
</dbReference>
<dbReference type="GO" id="GO:0006428">
    <property type="term" value="P:isoleucyl-tRNA aminoacylation"/>
    <property type="evidence" value="ECO:0007669"/>
    <property type="project" value="TreeGrafter"/>
</dbReference>
<dbReference type="InterPro" id="IPR033708">
    <property type="entry name" value="Anticodon_Ile_BEm"/>
</dbReference>
<protein>
    <submittedName>
        <fullName evidence="11">Isoleucyl-tRNA synthetase, putative</fullName>
    </submittedName>
</protein>
<feature type="compositionally biased region" description="Low complexity" evidence="8">
    <location>
        <begin position="193"/>
        <end position="211"/>
    </location>
</feature>
<dbReference type="GO" id="GO:0002161">
    <property type="term" value="F:aminoacyl-tRNA deacylase activity"/>
    <property type="evidence" value="ECO:0007669"/>
    <property type="project" value="InterPro"/>
</dbReference>
<feature type="region of interest" description="Disordered" evidence="8">
    <location>
        <begin position="848"/>
        <end position="868"/>
    </location>
</feature>
<dbReference type="SUPFAM" id="SSF50677">
    <property type="entry name" value="ValRS/IleRS/LeuRS editing domain"/>
    <property type="match status" value="1"/>
</dbReference>
<accession>U6GK84</accession>
<dbReference type="GO" id="GO:0000049">
    <property type="term" value="F:tRNA binding"/>
    <property type="evidence" value="ECO:0007669"/>
    <property type="project" value="InterPro"/>
</dbReference>
<name>U6GK84_EIMAC</name>